<keyword evidence="2" id="KW-1133">Transmembrane helix</keyword>
<name>A0A147DRW7_9MICO</name>
<evidence type="ECO:0000313" key="4">
    <source>
        <dbReference type="Proteomes" id="UP000072763"/>
    </source>
</evidence>
<dbReference type="Proteomes" id="UP000072763">
    <property type="component" value="Unassembled WGS sequence"/>
</dbReference>
<accession>A0A147DRW7</accession>
<dbReference type="EMBL" id="LDRC01000028">
    <property type="protein sequence ID" value="KTR52537.1"/>
    <property type="molecule type" value="Genomic_DNA"/>
</dbReference>
<evidence type="ECO:0000256" key="1">
    <source>
        <dbReference type="SAM" id="MobiDB-lite"/>
    </source>
</evidence>
<feature type="transmembrane region" description="Helical" evidence="2">
    <location>
        <begin position="21"/>
        <end position="40"/>
    </location>
</feature>
<keyword evidence="2" id="KW-0812">Transmembrane</keyword>
<proteinExistence type="predicted"/>
<dbReference type="PATRIC" id="fig|465820.4.peg.1272"/>
<dbReference type="RefSeq" id="WP_058749390.1">
    <property type="nucleotide sequence ID" value="NZ_LDRC01000028.1"/>
</dbReference>
<sequence>MSSFRHPVGPESSSVYWRRRALVAGVLLLVVVVVVLIVVGRGSGASSASAPGASASPSASAAADGAGSAAGSSSGSGSADPSASPSAAPSSGSSAAASSSGDAATCSKDQIELTPVVDKSTYGPTEDPQIAMSIKNTGSDACHMDLGSAQQVLTISSGQEQYWSSKDCQTGGTNQDVTIKAGQELTTPAIAWDRTRSSTTTCDSARPSVPGGGASYHLQVAVGDLESKESAQFVLN</sequence>
<protein>
    <recommendedName>
        <fullName evidence="5">DUF4232 domain-containing protein</fullName>
    </recommendedName>
</protein>
<gene>
    <name evidence="3" type="ORF">NS359_06045</name>
</gene>
<dbReference type="AlphaFoldDB" id="A0A147DRW7"/>
<feature type="compositionally biased region" description="Low complexity" evidence="1">
    <location>
        <begin position="43"/>
        <end position="104"/>
    </location>
</feature>
<feature type="region of interest" description="Disordered" evidence="1">
    <location>
        <begin position="43"/>
        <end position="110"/>
    </location>
</feature>
<dbReference type="STRING" id="465820.NS263_10970"/>
<keyword evidence="2" id="KW-0472">Membrane</keyword>
<evidence type="ECO:0008006" key="5">
    <source>
        <dbReference type="Google" id="ProtNLM"/>
    </source>
</evidence>
<dbReference type="OrthoDB" id="5189092at2"/>
<evidence type="ECO:0000313" key="3">
    <source>
        <dbReference type="EMBL" id="KTR52537.1"/>
    </source>
</evidence>
<comment type="caution">
    <text evidence="3">The sequence shown here is derived from an EMBL/GenBank/DDBJ whole genome shotgun (WGS) entry which is preliminary data.</text>
</comment>
<reference evidence="3 4" key="1">
    <citation type="journal article" date="2016" name="Front. Microbiol.">
        <title>Genomic Resource of Rice Seed Associated Bacteria.</title>
        <authorList>
            <person name="Midha S."/>
            <person name="Bansal K."/>
            <person name="Sharma S."/>
            <person name="Kumar N."/>
            <person name="Patil P.P."/>
            <person name="Chaudhry V."/>
            <person name="Patil P.B."/>
        </authorList>
    </citation>
    <scope>NUCLEOTIDE SEQUENCE [LARGE SCALE GENOMIC DNA]</scope>
    <source>
        <strain evidence="3 4">NS359</strain>
    </source>
</reference>
<evidence type="ECO:0000256" key="2">
    <source>
        <dbReference type="SAM" id="Phobius"/>
    </source>
</evidence>
<organism evidence="3 4">
    <name type="scientific">Curtobacterium oceanosedimentum</name>
    <dbReference type="NCBI Taxonomy" id="465820"/>
    <lineage>
        <taxon>Bacteria</taxon>
        <taxon>Bacillati</taxon>
        <taxon>Actinomycetota</taxon>
        <taxon>Actinomycetes</taxon>
        <taxon>Micrococcales</taxon>
        <taxon>Microbacteriaceae</taxon>
        <taxon>Curtobacterium</taxon>
    </lineage>
</organism>